<evidence type="ECO:0000259" key="9">
    <source>
        <dbReference type="Pfam" id="PF02803"/>
    </source>
</evidence>
<evidence type="ECO:0000256" key="1">
    <source>
        <dbReference type="ARBA" id="ARBA00010982"/>
    </source>
</evidence>
<dbReference type="Gene3D" id="3.40.47.10">
    <property type="match status" value="2"/>
</dbReference>
<dbReference type="InterPro" id="IPR020613">
    <property type="entry name" value="Thiolase_CS"/>
</dbReference>
<dbReference type="Pfam" id="PF00108">
    <property type="entry name" value="Thiolase_N"/>
    <property type="match status" value="1"/>
</dbReference>
<dbReference type="EMBL" id="SUPK01000010">
    <property type="protein sequence ID" value="TJY39584.1"/>
    <property type="molecule type" value="Genomic_DNA"/>
</dbReference>
<dbReference type="GO" id="GO:0003985">
    <property type="term" value="F:acetyl-CoA C-acetyltransferase activity"/>
    <property type="evidence" value="ECO:0007669"/>
    <property type="project" value="UniProtKB-EC"/>
</dbReference>
<name>A0A4U0F6M1_9BACL</name>
<proteinExistence type="inferred from homology"/>
<dbReference type="CDD" id="cd00751">
    <property type="entry name" value="thiolase"/>
    <property type="match status" value="1"/>
</dbReference>
<dbReference type="PROSITE" id="PS00098">
    <property type="entry name" value="THIOLASE_1"/>
    <property type="match status" value="1"/>
</dbReference>
<feature type="active site" description="Proton acceptor" evidence="6">
    <location>
        <position position="382"/>
    </location>
</feature>
<feature type="active site" description="Acyl-thioester intermediate" evidence="6">
    <location>
        <position position="91"/>
    </location>
</feature>
<dbReference type="SUPFAM" id="SSF53901">
    <property type="entry name" value="Thiolase-like"/>
    <property type="match status" value="2"/>
</dbReference>
<evidence type="ECO:0000256" key="2">
    <source>
        <dbReference type="ARBA" id="ARBA00012705"/>
    </source>
</evidence>
<dbReference type="Pfam" id="PF02803">
    <property type="entry name" value="Thiolase_C"/>
    <property type="match status" value="1"/>
</dbReference>
<dbReference type="InterPro" id="IPR016039">
    <property type="entry name" value="Thiolase-like"/>
</dbReference>
<dbReference type="InterPro" id="IPR020610">
    <property type="entry name" value="Thiolase_AS"/>
</dbReference>
<dbReference type="InterPro" id="IPR020615">
    <property type="entry name" value="Thiolase_acyl_enz_int_AS"/>
</dbReference>
<evidence type="ECO:0000256" key="5">
    <source>
        <dbReference type="ARBA" id="ARBA00030755"/>
    </source>
</evidence>
<evidence type="ECO:0000313" key="11">
    <source>
        <dbReference type="Proteomes" id="UP000309673"/>
    </source>
</evidence>
<evidence type="ECO:0000256" key="7">
    <source>
        <dbReference type="RuleBase" id="RU003557"/>
    </source>
</evidence>
<reference evidence="10 11" key="1">
    <citation type="submission" date="2019-04" db="EMBL/GenBank/DDBJ databases">
        <title>Cohnella sp. nov., isolated from soil.</title>
        <authorList>
            <person name="Kim W."/>
        </authorList>
    </citation>
    <scope>NUCLEOTIDE SEQUENCE [LARGE SCALE GENOMIC DNA]</scope>
    <source>
        <strain evidence="10 11">CAU 1483</strain>
    </source>
</reference>
<dbReference type="PIRSF" id="PIRSF000429">
    <property type="entry name" value="Ac-CoA_Ac_transf"/>
    <property type="match status" value="1"/>
</dbReference>
<evidence type="ECO:0000256" key="3">
    <source>
        <dbReference type="ARBA" id="ARBA00022679"/>
    </source>
</evidence>
<feature type="domain" description="Thiolase C-terminal" evidence="9">
    <location>
        <begin position="273"/>
        <end position="394"/>
    </location>
</feature>
<dbReference type="RefSeq" id="WP_136779387.1">
    <property type="nucleotide sequence ID" value="NZ_SUPK01000010.1"/>
</dbReference>
<evidence type="ECO:0000259" key="8">
    <source>
        <dbReference type="Pfam" id="PF00108"/>
    </source>
</evidence>
<keyword evidence="3 7" id="KW-0808">Transferase</keyword>
<dbReference type="AlphaFoldDB" id="A0A4U0F6M1"/>
<protein>
    <recommendedName>
        <fullName evidence="2">acetyl-CoA C-acetyltransferase</fullName>
        <ecNumber evidence="2">2.3.1.9</ecNumber>
    </recommendedName>
    <alternativeName>
        <fullName evidence="5">Acetoacetyl-CoA thiolase</fullName>
    </alternativeName>
</protein>
<evidence type="ECO:0000256" key="4">
    <source>
        <dbReference type="ARBA" id="ARBA00023315"/>
    </source>
</evidence>
<dbReference type="PROSITE" id="PS00737">
    <property type="entry name" value="THIOLASE_2"/>
    <property type="match status" value="1"/>
</dbReference>
<dbReference type="NCBIfam" id="TIGR01930">
    <property type="entry name" value="AcCoA-C-Actrans"/>
    <property type="match status" value="1"/>
</dbReference>
<dbReference type="FunFam" id="3.40.47.10:FF:000010">
    <property type="entry name" value="Acetyl-CoA acetyltransferase (Thiolase)"/>
    <property type="match status" value="1"/>
</dbReference>
<dbReference type="PANTHER" id="PTHR18919">
    <property type="entry name" value="ACETYL-COA C-ACYLTRANSFERASE"/>
    <property type="match status" value="1"/>
</dbReference>
<dbReference type="InterPro" id="IPR020616">
    <property type="entry name" value="Thiolase_N"/>
</dbReference>
<accession>A0A4U0F6M1</accession>
<dbReference type="OrthoDB" id="9764892at2"/>
<dbReference type="InterPro" id="IPR002155">
    <property type="entry name" value="Thiolase"/>
</dbReference>
<organism evidence="10 11">
    <name type="scientific">Cohnella pontilimi</name>
    <dbReference type="NCBI Taxonomy" id="2564100"/>
    <lineage>
        <taxon>Bacteria</taxon>
        <taxon>Bacillati</taxon>
        <taxon>Bacillota</taxon>
        <taxon>Bacilli</taxon>
        <taxon>Bacillales</taxon>
        <taxon>Paenibacillaceae</taxon>
        <taxon>Cohnella</taxon>
    </lineage>
</organism>
<keyword evidence="11" id="KW-1185">Reference proteome</keyword>
<feature type="domain" description="Thiolase N-terminal" evidence="8">
    <location>
        <begin position="8"/>
        <end position="265"/>
    </location>
</feature>
<keyword evidence="4 7" id="KW-0012">Acyltransferase</keyword>
<gene>
    <name evidence="10" type="ORF">E5161_18600</name>
</gene>
<comment type="caution">
    <text evidence="10">The sequence shown here is derived from an EMBL/GenBank/DDBJ whole genome shotgun (WGS) entry which is preliminary data.</text>
</comment>
<dbReference type="PANTHER" id="PTHR18919:SF107">
    <property type="entry name" value="ACETYL-COA ACETYLTRANSFERASE, CYTOSOLIC"/>
    <property type="match status" value="1"/>
</dbReference>
<evidence type="ECO:0000313" key="10">
    <source>
        <dbReference type="EMBL" id="TJY39584.1"/>
    </source>
</evidence>
<evidence type="ECO:0000256" key="6">
    <source>
        <dbReference type="PIRSR" id="PIRSR000429-1"/>
    </source>
</evidence>
<dbReference type="EC" id="2.3.1.9" evidence="2"/>
<dbReference type="PROSITE" id="PS00099">
    <property type="entry name" value="THIOLASE_3"/>
    <property type="match status" value="1"/>
</dbReference>
<feature type="active site" description="Proton acceptor" evidence="6">
    <location>
        <position position="352"/>
    </location>
</feature>
<comment type="similarity">
    <text evidence="1 7">Belongs to the thiolase-like superfamily. Thiolase family.</text>
</comment>
<dbReference type="Proteomes" id="UP000309673">
    <property type="component" value="Unassembled WGS sequence"/>
</dbReference>
<sequence>MTGTNDAVIVSAVRTAIGNFQGSLSTVPAPELGAVVIQEALSRAGISHEQVDEVMMGNVLQAGLGQNPARQAWLKAGFTHSTPAVTVNKVCGSGLKAVVMAAQSVMLGDTDIVVAGGMESMSQAPYLVQGARSGLRFGDAKMVDSMIRDGLWCAMCDVHMGETAENIAERYGISRAEQDEFAAWSQQKAEQAISAGRFADEIVPVSVPRGKGDPLLVSVDEYPRAGTTTESLGKLRAAFRKEGTVTAGNASGLNDGAAALVVMSANKAAELGLKPLARIRGYASAALDPAFMGLGPVDATRNLLAKTGVSMADIDLFEMNEAFAVQALAVGRDLEVPREKLNVNGGAVALGHPIGASGARILVTLLHELARRGGKLGLASLCIGGGQGISMLVEAN</sequence>
<dbReference type="InterPro" id="IPR020617">
    <property type="entry name" value="Thiolase_C"/>
</dbReference>